<dbReference type="PANTHER" id="PTHR43162:SF1">
    <property type="entry name" value="PRESTALK A DIFFERENTIATION PROTEIN A"/>
    <property type="match status" value="1"/>
</dbReference>
<protein>
    <submittedName>
        <fullName evidence="2">NAD(P)H-binding protein</fullName>
    </submittedName>
</protein>
<dbReference type="SUPFAM" id="SSF51735">
    <property type="entry name" value="NAD(P)-binding Rossmann-fold domains"/>
    <property type="match status" value="1"/>
</dbReference>
<dbReference type="EMBL" id="VUOB01000013">
    <property type="protein sequence ID" value="KAA2264001.1"/>
    <property type="molecule type" value="Genomic_DNA"/>
</dbReference>
<proteinExistence type="predicted"/>
<evidence type="ECO:0000313" key="3">
    <source>
        <dbReference type="Proteomes" id="UP000323454"/>
    </source>
</evidence>
<dbReference type="PANTHER" id="PTHR43162">
    <property type="match status" value="1"/>
</dbReference>
<dbReference type="AlphaFoldDB" id="A0A5B2XM83"/>
<dbReference type="Pfam" id="PF13460">
    <property type="entry name" value="NAD_binding_10"/>
    <property type="match status" value="1"/>
</dbReference>
<sequence>MVILVTGATGNVGRNVLAQLLDAGETVRVTSRNPAGAEFPSGVEVVRADLTEPATLPAALNGVDRAFLFPTPGHAGGFLDAATAAGLERVVLLSAAAVSDQDGGALGDRHAAVEQAVTASGLAWTFLRPGPFMVNDLRWAPAIRATGVVRAPYGRAVSAPIDERDIAAVAVHALLEDGHEGRAYELTGGEPLSTQERVRILGDVLGRELTFQEQPTEEARQELLDSHVPVEVANAVLALFAAMVDATPELSPWVREVTGRAPLGYADWAANRAADFR</sequence>
<dbReference type="InterPro" id="IPR051604">
    <property type="entry name" value="Ergot_Alk_Oxidoreductase"/>
</dbReference>
<dbReference type="Gene3D" id="3.90.25.10">
    <property type="entry name" value="UDP-galactose 4-epimerase, domain 1"/>
    <property type="match status" value="1"/>
</dbReference>
<gene>
    <name evidence="2" type="ORF">F0L68_08380</name>
</gene>
<name>A0A5B2XM83_9PSEU</name>
<dbReference type="Proteomes" id="UP000323454">
    <property type="component" value="Unassembled WGS sequence"/>
</dbReference>
<keyword evidence="3" id="KW-1185">Reference proteome</keyword>
<accession>A0A5B2XM83</accession>
<dbReference type="Gene3D" id="3.40.50.720">
    <property type="entry name" value="NAD(P)-binding Rossmann-like Domain"/>
    <property type="match status" value="1"/>
</dbReference>
<dbReference type="InterPro" id="IPR016040">
    <property type="entry name" value="NAD(P)-bd_dom"/>
</dbReference>
<comment type="caution">
    <text evidence="2">The sequence shown here is derived from an EMBL/GenBank/DDBJ whole genome shotgun (WGS) entry which is preliminary data.</text>
</comment>
<dbReference type="OrthoDB" id="3207931at2"/>
<evidence type="ECO:0000313" key="2">
    <source>
        <dbReference type="EMBL" id="KAA2264001.1"/>
    </source>
</evidence>
<dbReference type="InterPro" id="IPR036291">
    <property type="entry name" value="NAD(P)-bd_dom_sf"/>
</dbReference>
<reference evidence="2 3" key="1">
    <citation type="submission" date="2019-09" db="EMBL/GenBank/DDBJ databases">
        <title>Goodfellowia gen. nov., a new genus of the Pseudonocardineae related to Actinoalloteichus, containing Goodfellowia coeruleoviolacea gen. nov., comb. nov. gen. nov., comb. nov.</title>
        <authorList>
            <person name="Labeda D."/>
        </authorList>
    </citation>
    <scope>NUCLEOTIDE SEQUENCE [LARGE SCALE GENOMIC DNA]</scope>
    <source>
        <strain evidence="2 3">AN110305</strain>
    </source>
</reference>
<reference evidence="2 3" key="2">
    <citation type="submission" date="2019-09" db="EMBL/GenBank/DDBJ databases">
        <authorList>
            <person name="Jin C."/>
        </authorList>
    </citation>
    <scope>NUCLEOTIDE SEQUENCE [LARGE SCALE GENOMIC DNA]</scope>
    <source>
        <strain evidence="2 3">AN110305</strain>
    </source>
</reference>
<feature type="domain" description="NAD(P)-binding" evidence="1">
    <location>
        <begin position="7"/>
        <end position="176"/>
    </location>
</feature>
<evidence type="ECO:0000259" key="1">
    <source>
        <dbReference type="Pfam" id="PF13460"/>
    </source>
</evidence>
<organism evidence="2 3">
    <name type="scientific">Solihabitans fulvus</name>
    <dbReference type="NCBI Taxonomy" id="1892852"/>
    <lineage>
        <taxon>Bacteria</taxon>
        <taxon>Bacillati</taxon>
        <taxon>Actinomycetota</taxon>
        <taxon>Actinomycetes</taxon>
        <taxon>Pseudonocardiales</taxon>
        <taxon>Pseudonocardiaceae</taxon>
        <taxon>Solihabitans</taxon>
    </lineage>
</organism>